<keyword evidence="3 6" id="KW-0812">Transmembrane</keyword>
<evidence type="ECO:0000256" key="1">
    <source>
        <dbReference type="ARBA" id="ARBA00004651"/>
    </source>
</evidence>
<dbReference type="RefSeq" id="WP_348704490.1">
    <property type="nucleotide sequence ID" value="NZ_CAXIYA010000022.1"/>
</dbReference>
<name>A0ABP1FBB1_9FLAO</name>
<sequence length="220" mass="24154">MVIPDINNILFFLAAASFLILIPGPSVLYIIAKSMEQGFKAGIASVLGIGIGSIIHVLFAAIGISSILLASATAFSIIKYAGALYLIYLGIKKLVEKPTEKQPVINTKNTKLSKIFYEGILVNTFNPKTAIFFFSFLPQFINIERGGNASQILFLGILFTIYAVSSDMLYVILSVKMSKWFSNSKEYLRKQKIITGSIYILLGLITLTINQPNKNATSIK</sequence>
<evidence type="ECO:0000256" key="2">
    <source>
        <dbReference type="ARBA" id="ARBA00022475"/>
    </source>
</evidence>
<comment type="subcellular location">
    <subcellularLocation>
        <location evidence="1">Cell membrane</location>
        <topology evidence="1">Multi-pass membrane protein</topology>
    </subcellularLocation>
</comment>
<dbReference type="InterPro" id="IPR001123">
    <property type="entry name" value="LeuE-type"/>
</dbReference>
<keyword evidence="8" id="KW-1185">Reference proteome</keyword>
<evidence type="ECO:0000313" key="7">
    <source>
        <dbReference type="EMBL" id="CAL2105629.1"/>
    </source>
</evidence>
<feature type="transmembrane region" description="Helical" evidence="6">
    <location>
        <begin position="68"/>
        <end position="91"/>
    </location>
</feature>
<dbReference type="EMBL" id="CAXJRC010000008">
    <property type="protein sequence ID" value="CAL2105629.1"/>
    <property type="molecule type" value="Genomic_DNA"/>
</dbReference>
<evidence type="ECO:0000256" key="3">
    <source>
        <dbReference type="ARBA" id="ARBA00022692"/>
    </source>
</evidence>
<evidence type="ECO:0000256" key="5">
    <source>
        <dbReference type="ARBA" id="ARBA00023136"/>
    </source>
</evidence>
<gene>
    <name evidence="7" type="ORF">T190115A13A_170052</name>
</gene>
<feature type="transmembrane region" description="Helical" evidence="6">
    <location>
        <begin position="193"/>
        <end position="210"/>
    </location>
</feature>
<protein>
    <submittedName>
        <fullName evidence="7">Homoserine/homoserine lactone efflux protein</fullName>
    </submittedName>
</protein>
<feature type="transmembrane region" description="Helical" evidence="6">
    <location>
        <begin position="6"/>
        <end position="31"/>
    </location>
</feature>
<evidence type="ECO:0000256" key="4">
    <source>
        <dbReference type="ARBA" id="ARBA00022989"/>
    </source>
</evidence>
<keyword evidence="2" id="KW-1003">Cell membrane</keyword>
<feature type="transmembrane region" description="Helical" evidence="6">
    <location>
        <begin position="152"/>
        <end position="173"/>
    </location>
</feature>
<evidence type="ECO:0000313" key="8">
    <source>
        <dbReference type="Proteomes" id="UP001497602"/>
    </source>
</evidence>
<reference evidence="7 8" key="1">
    <citation type="submission" date="2024-05" db="EMBL/GenBank/DDBJ databases">
        <authorList>
            <person name="Duchaud E."/>
        </authorList>
    </citation>
    <scope>NUCLEOTIDE SEQUENCE [LARGE SCALE GENOMIC DNA]</scope>
    <source>
        <strain evidence="7">Ena-SAMPLE-TAB-13-05-2024-13:56:06:370-140305</strain>
    </source>
</reference>
<comment type="caution">
    <text evidence="7">The sequence shown here is derived from an EMBL/GenBank/DDBJ whole genome shotgun (WGS) entry which is preliminary data.</text>
</comment>
<proteinExistence type="predicted"/>
<dbReference type="Proteomes" id="UP001497602">
    <property type="component" value="Unassembled WGS sequence"/>
</dbReference>
<dbReference type="Pfam" id="PF01810">
    <property type="entry name" value="LysE"/>
    <property type="match status" value="1"/>
</dbReference>
<evidence type="ECO:0000256" key="6">
    <source>
        <dbReference type="SAM" id="Phobius"/>
    </source>
</evidence>
<organism evidence="7 8">
    <name type="scientific">Tenacibaculum vairaonense</name>
    <dbReference type="NCBI Taxonomy" id="3137860"/>
    <lineage>
        <taxon>Bacteria</taxon>
        <taxon>Pseudomonadati</taxon>
        <taxon>Bacteroidota</taxon>
        <taxon>Flavobacteriia</taxon>
        <taxon>Flavobacteriales</taxon>
        <taxon>Flavobacteriaceae</taxon>
        <taxon>Tenacibaculum</taxon>
    </lineage>
</organism>
<feature type="transmembrane region" description="Helical" evidence="6">
    <location>
        <begin position="43"/>
        <end position="62"/>
    </location>
</feature>
<dbReference type="PIRSF" id="PIRSF006324">
    <property type="entry name" value="LeuE"/>
    <property type="match status" value="1"/>
</dbReference>
<accession>A0ABP1FBB1</accession>
<dbReference type="PANTHER" id="PTHR30086:SF20">
    <property type="entry name" value="ARGININE EXPORTER PROTEIN ARGO-RELATED"/>
    <property type="match status" value="1"/>
</dbReference>
<keyword evidence="5 6" id="KW-0472">Membrane</keyword>
<keyword evidence="4 6" id="KW-1133">Transmembrane helix</keyword>
<dbReference type="PANTHER" id="PTHR30086">
    <property type="entry name" value="ARGININE EXPORTER PROTEIN ARGO"/>
    <property type="match status" value="1"/>
</dbReference>